<dbReference type="AlphaFoldDB" id="A0A3M6T4X6"/>
<organism evidence="1 2">
    <name type="scientific">Pocillopora damicornis</name>
    <name type="common">Cauliflower coral</name>
    <name type="synonym">Millepora damicornis</name>
    <dbReference type="NCBI Taxonomy" id="46731"/>
    <lineage>
        <taxon>Eukaryota</taxon>
        <taxon>Metazoa</taxon>
        <taxon>Cnidaria</taxon>
        <taxon>Anthozoa</taxon>
        <taxon>Hexacorallia</taxon>
        <taxon>Scleractinia</taxon>
        <taxon>Astrocoeniina</taxon>
        <taxon>Pocilloporidae</taxon>
        <taxon>Pocillopora</taxon>
    </lineage>
</organism>
<feature type="non-terminal residue" evidence="1">
    <location>
        <position position="166"/>
    </location>
</feature>
<evidence type="ECO:0000313" key="1">
    <source>
        <dbReference type="EMBL" id="RMX36462.1"/>
    </source>
</evidence>
<name>A0A3M6T4X6_POCDA</name>
<dbReference type="OrthoDB" id="5976378at2759"/>
<comment type="caution">
    <text evidence="1">The sequence shown here is derived from an EMBL/GenBank/DDBJ whole genome shotgun (WGS) entry which is preliminary data.</text>
</comment>
<evidence type="ECO:0000313" key="2">
    <source>
        <dbReference type="Proteomes" id="UP000275408"/>
    </source>
</evidence>
<feature type="non-terminal residue" evidence="1">
    <location>
        <position position="1"/>
    </location>
</feature>
<protein>
    <submittedName>
        <fullName evidence="1">Uncharacterized protein</fullName>
    </submittedName>
</protein>
<gene>
    <name evidence="1" type="ORF">pdam_00010008</name>
</gene>
<dbReference type="EMBL" id="RCHS01004322">
    <property type="protein sequence ID" value="RMX36462.1"/>
    <property type="molecule type" value="Genomic_DNA"/>
</dbReference>
<sequence>LDGNDADEQVFNEYTETSSLLPQPENVELEQDPIKKQLTFQNKLDWPSIGNVPRDTQHHFLLLWIPTLFPDGKGDPNKLNFIERCPFAWFATHPKFWASNMIETENSTAKQNPGESHLTPDELSDMVDTDCFYIFMYLGNITGSSAYWHKVREDLKAIIAYKEAPT</sequence>
<keyword evidence="2" id="KW-1185">Reference proteome</keyword>
<dbReference type="Proteomes" id="UP000275408">
    <property type="component" value="Unassembled WGS sequence"/>
</dbReference>
<accession>A0A3M6T4X6</accession>
<proteinExistence type="predicted"/>
<reference evidence="1 2" key="1">
    <citation type="journal article" date="2018" name="Sci. Rep.">
        <title>Comparative analysis of the Pocillopora damicornis genome highlights role of immune system in coral evolution.</title>
        <authorList>
            <person name="Cunning R."/>
            <person name="Bay R.A."/>
            <person name="Gillette P."/>
            <person name="Baker A.C."/>
            <person name="Traylor-Knowles N."/>
        </authorList>
    </citation>
    <scope>NUCLEOTIDE SEQUENCE [LARGE SCALE GENOMIC DNA]</scope>
    <source>
        <strain evidence="1">RSMAS</strain>
        <tissue evidence="1">Whole animal</tissue>
    </source>
</reference>